<dbReference type="RefSeq" id="WP_282589080.1">
    <property type="nucleotide sequence ID" value="NZ_JAMOIM010000061.1"/>
</dbReference>
<comment type="subcellular location">
    <subcellularLocation>
        <location evidence="1">Cell membrane</location>
        <topology evidence="1">Multi-pass membrane protein</topology>
    </subcellularLocation>
</comment>
<evidence type="ECO:0000256" key="6">
    <source>
        <dbReference type="ARBA" id="ARBA00022692"/>
    </source>
</evidence>
<comment type="similarity">
    <text evidence="2">Belongs to the inorganic phosphate transporter (PiT) (TC 2.A.20) family. Pit subfamily.</text>
</comment>
<feature type="transmembrane region" description="Helical" evidence="11">
    <location>
        <begin position="69"/>
        <end position="87"/>
    </location>
</feature>
<keyword evidence="4" id="KW-1003">Cell membrane</keyword>
<dbReference type="GO" id="GO:0005886">
    <property type="term" value="C:plasma membrane"/>
    <property type="evidence" value="ECO:0007669"/>
    <property type="project" value="UniProtKB-SubCell"/>
</dbReference>
<dbReference type="PANTHER" id="PTHR11101:SF65">
    <property type="entry name" value="LOW-AFFINITY INORGANIC PHOSPHATE TRANSPORTER PITA-RELATED"/>
    <property type="match status" value="1"/>
</dbReference>
<comment type="caution">
    <text evidence="12">The sequence shown here is derived from an EMBL/GenBank/DDBJ whole genome shotgun (WGS) entry which is preliminary data.</text>
</comment>
<keyword evidence="7" id="KW-0769">Symport</keyword>
<keyword evidence="8 11" id="KW-1133">Transmembrane helix</keyword>
<dbReference type="InterPro" id="IPR001204">
    <property type="entry name" value="Phos_transporter"/>
</dbReference>
<evidence type="ECO:0000256" key="5">
    <source>
        <dbReference type="ARBA" id="ARBA00022592"/>
    </source>
</evidence>
<feature type="transmembrane region" description="Helical" evidence="11">
    <location>
        <begin position="285"/>
        <end position="304"/>
    </location>
</feature>
<dbReference type="PANTHER" id="PTHR11101">
    <property type="entry name" value="PHOSPHATE TRANSPORTER"/>
    <property type="match status" value="1"/>
</dbReference>
<evidence type="ECO:0000256" key="10">
    <source>
        <dbReference type="ARBA" id="ARBA00047348"/>
    </source>
</evidence>
<evidence type="ECO:0000256" key="1">
    <source>
        <dbReference type="ARBA" id="ARBA00004651"/>
    </source>
</evidence>
<accession>A0AA41Z4L6</accession>
<evidence type="ECO:0000256" key="7">
    <source>
        <dbReference type="ARBA" id="ARBA00022847"/>
    </source>
</evidence>
<name>A0AA41Z4L6_9HYPH</name>
<dbReference type="GO" id="GO:0015293">
    <property type="term" value="F:symporter activity"/>
    <property type="evidence" value="ECO:0007669"/>
    <property type="project" value="UniProtKB-KW"/>
</dbReference>
<evidence type="ECO:0000256" key="4">
    <source>
        <dbReference type="ARBA" id="ARBA00022475"/>
    </source>
</evidence>
<keyword evidence="5" id="KW-0592">Phosphate transport</keyword>
<protein>
    <submittedName>
        <fullName evidence="12">Inorganic phosphate transporter</fullName>
    </submittedName>
</protein>
<keyword evidence="13" id="KW-1185">Reference proteome</keyword>
<dbReference type="GO" id="GO:0035435">
    <property type="term" value="P:phosphate ion transmembrane transport"/>
    <property type="evidence" value="ECO:0007669"/>
    <property type="project" value="TreeGrafter"/>
</dbReference>
<dbReference type="Pfam" id="PF01384">
    <property type="entry name" value="PHO4"/>
    <property type="match status" value="1"/>
</dbReference>
<feature type="transmembrane region" description="Helical" evidence="11">
    <location>
        <begin position="6"/>
        <end position="23"/>
    </location>
</feature>
<dbReference type="Proteomes" id="UP001165667">
    <property type="component" value="Unassembled WGS sequence"/>
</dbReference>
<evidence type="ECO:0000313" key="12">
    <source>
        <dbReference type="EMBL" id="MCW6512705.1"/>
    </source>
</evidence>
<sequence length="305" mass="32119">MLASLLISPILGFVLSLLLFRLIKLVVHDKHLYEPPEKEVPPVWWMRGILILTCTGVSFAHGTNDGQKSIGLIMLTIIGLMPAAYALNMTMSGDQLAADAKGMSVAASLIERYGDDQKALGVMAARKLGEAFGAARQATDIPEAERPAVRNDLNRVVAELTTVGEAKDASKDEKASAKAIHEDLMKSVQYAPWWVRILSALCLGAGTMIGYKRIVTTLGEKLGKQHLAPAQGAAAELVAAALIGGAGFSGFPVSTTHVVTGGITGTMVGSGAGIQPSTLWQIGTAWILTLPATILLSGGLFYLLS</sequence>
<gene>
    <name evidence="12" type="ORF">M8523_32890</name>
</gene>
<dbReference type="EMBL" id="JAMOIM010000061">
    <property type="protein sequence ID" value="MCW6512705.1"/>
    <property type="molecule type" value="Genomic_DNA"/>
</dbReference>
<evidence type="ECO:0000256" key="9">
    <source>
        <dbReference type="ARBA" id="ARBA00023136"/>
    </source>
</evidence>
<feature type="transmembrane region" description="Helical" evidence="11">
    <location>
        <begin position="193"/>
        <end position="211"/>
    </location>
</feature>
<comment type="catalytic activity">
    <reaction evidence="10">
        <text>phosphate(in) + H(+)(in) = phosphate(out) + H(+)(out)</text>
        <dbReference type="Rhea" id="RHEA:29939"/>
        <dbReference type="ChEBI" id="CHEBI:15378"/>
        <dbReference type="ChEBI" id="CHEBI:43474"/>
    </reaction>
</comment>
<feature type="transmembrane region" description="Helical" evidence="11">
    <location>
        <begin position="44"/>
        <end position="63"/>
    </location>
</feature>
<evidence type="ECO:0000256" key="2">
    <source>
        <dbReference type="ARBA" id="ARBA00005342"/>
    </source>
</evidence>
<proteinExistence type="inferred from homology"/>
<reference evidence="12" key="1">
    <citation type="submission" date="2022-05" db="EMBL/GenBank/DDBJ databases">
        <authorList>
            <person name="Pankratov T."/>
        </authorList>
    </citation>
    <scope>NUCLEOTIDE SEQUENCE</scope>
    <source>
        <strain evidence="12">BP6-180914</strain>
    </source>
</reference>
<keyword evidence="6 11" id="KW-0812">Transmembrane</keyword>
<keyword evidence="9 11" id="KW-0472">Membrane</keyword>
<evidence type="ECO:0000256" key="11">
    <source>
        <dbReference type="SAM" id="Phobius"/>
    </source>
</evidence>
<evidence type="ECO:0000256" key="3">
    <source>
        <dbReference type="ARBA" id="ARBA00022448"/>
    </source>
</evidence>
<dbReference type="GO" id="GO:0005315">
    <property type="term" value="F:phosphate transmembrane transporter activity"/>
    <property type="evidence" value="ECO:0007669"/>
    <property type="project" value="InterPro"/>
</dbReference>
<keyword evidence="3" id="KW-0813">Transport</keyword>
<dbReference type="AlphaFoldDB" id="A0AA41Z4L6"/>
<evidence type="ECO:0000313" key="13">
    <source>
        <dbReference type="Proteomes" id="UP001165667"/>
    </source>
</evidence>
<organism evidence="12 13">
    <name type="scientific">Lichenifustis flavocetrariae</name>
    <dbReference type="NCBI Taxonomy" id="2949735"/>
    <lineage>
        <taxon>Bacteria</taxon>
        <taxon>Pseudomonadati</taxon>
        <taxon>Pseudomonadota</taxon>
        <taxon>Alphaproteobacteria</taxon>
        <taxon>Hyphomicrobiales</taxon>
        <taxon>Lichenihabitantaceae</taxon>
        <taxon>Lichenifustis</taxon>
    </lineage>
</organism>
<evidence type="ECO:0000256" key="8">
    <source>
        <dbReference type="ARBA" id="ARBA00022989"/>
    </source>
</evidence>